<dbReference type="Pfam" id="PF00656">
    <property type="entry name" value="Peptidase_C14"/>
    <property type="match status" value="2"/>
</dbReference>
<dbReference type="InterPro" id="IPR029030">
    <property type="entry name" value="Caspase-like_dom_sf"/>
</dbReference>
<keyword evidence="3" id="KW-0378">Hydrolase</keyword>
<comment type="similarity">
    <text evidence="1">Belongs to the peptidase C14B family.</text>
</comment>
<evidence type="ECO:0000313" key="6">
    <source>
        <dbReference type="EMBL" id="CUA70740.1"/>
    </source>
</evidence>
<dbReference type="InterPro" id="IPR050452">
    <property type="entry name" value="Metacaspase"/>
</dbReference>
<reference evidence="6 7" key="1">
    <citation type="submission" date="2015-07" db="EMBL/GenBank/DDBJ databases">
        <authorList>
            <person name="Noorani M."/>
        </authorList>
    </citation>
    <scope>NUCLEOTIDE SEQUENCE [LARGE SCALE GENOMIC DNA]</scope>
    <source>
        <strain evidence="6">BBA 69670</strain>
    </source>
</reference>
<dbReference type="Pfam" id="PF01419">
    <property type="entry name" value="Jacalin"/>
    <property type="match status" value="1"/>
</dbReference>
<gene>
    <name evidence="6" type="ORF">RSOLAG22IIIB_09068</name>
</gene>
<dbReference type="PANTHER" id="PTHR48104">
    <property type="entry name" value="METACASPASE-4"/>
    <property type="match status" value="1"/>
</dbReference>
<accession>A0A0K6FWV5</accession>
<dbReference type="GO" id="GO:0006508">
    <property type="term" value="P:proteolysis"/>
    <property type="evidence" value="ECO:0007669"/>
    <property type="project" value="InterPro"/>
</dbReference>
<dbReference type="InterPro" id="IPR036404">
    <property type="entry name" value="Jacalin-like_lectin_dom_sf"/>
</dbReference>
<keyword evidence="4" id="KW-0732">Signal</keyword>
<feature type="domain" description="Jacalin-type lectin" evidence="5">
    <location>
        <begin position="1188"/>
        <end position="1342"/>
    </location>
</feature>
<organism evidence="6 7">
    <name type="scientific">Rhizoctonia solani</name>
    <dbReference type="NCBI Taxonomy" id="456999"/>
    <lineage>
        <taxon>Eukaryota</taxon>
        <taxon>Fungi</taxon>
        <taxon>Dikarya</taxon>
        <taxon>Basidiomycota</taxon>
        <taxon>Agaricomycotina</taxon>
        <taxon>Agaricomycetes</taxon>
        <taxon>Cantharellales</taxon>
        <taxon>Ceratobasidiaceae</taxon>
        <taxon>Rhizoctonia</taxon>
    </lineage>
</organism>
<dbReference type="Gene3D" id="3.40.50.1460">
    <property type="match status" value="2"/>
</dbReference>
<dbReference type="Proteomes" id="UP000044841">
    <property type="component" value="Unassembled WGS sequence"/>
</dbReference>
<protein>
    <submittedName>
        <fullName evidence="6">Chromosome partition protein MukB</fullName>
    </submittedName>
</protein>
<evidence type="ECO:0000256" key="3">
    <source>
        <dbReference type="ARBA" id="ARBA00022807"/>
    </source>
</evidence>
<feature type="chain" id="PRO_5005502700" evidence="4">
    <location>
        <begin position="20"/>
        <end position="1945"/>
    </location>
</feature>
<evidence type="ECO:0000256" key="4">
    <source>
        <dbReference type="SAM" id="SignalP"/>
    </source>
</evidence>
<dbReference type="EMBL" id="CYGV01001192">
    <property type="protein sequence ID" value="CUA70740.1"/>
    <property type="molecule type" value="Genomic_DNA"/>
</dbReference>
<dbReference type="InterPro" id="IPR011600">
    <property type="entry name" value="Pept_C14_caspase"/>
</dbReference>
<proteinExistence type="inferred from homology"/>
<feature type="signal peptide" evidence="4">
    <location>
        <begin position="1"/>
        <end position="19"/>
    </location>
</feature>
<keyword evidence="7" id="KW-1185">Reference proteome</keyword>
<name>A0A0K6FWV5_9AGAM</name>
<keyword evidence="3" id="KW-0645">Protease</keyword>
<dbReference type="Gene3D" id="2.100.10.30">
    <property type="entry name" value="Jacalin-like lectin domain"/>
    <property type="match status" value="2"/>
</dbReference>
<dbReference type="SUPFAM" id="SSF51101">
    <property type="entry name" value="Mannose-binding lectins"/>
    <property type="match status" value="2"/>
</dbReference>
<sequence length="1945" mass="213236">MKFFSLGAVLAVSLSIVTASPASDQIRLQNFCSGVGEKCNGYTYCCDGLECKGAAFKRTCEYPGGPDCTMEGRIIFDDKIACMTSEIKSSSPQEILARLTGELGPQGLHQIDPVDPIRQANSNFHALIIGINQYLHHPQLRGAVNDANLFKSYLLEDLLVPEENITILFDAQATRAGIIQAFQNLVTDPTIEQNDPIVIYYAGHGAEIQPPSNRPDLAGSMIQCLVPQDAGTRGFETSVTPIPDFTIGSLLNQIANAKGNNISVIFDSCHSASVTRINIGSDRGSRAIPWQCFSPLPDDVDSDLIGEDSLVSTRSSKAADQGTSIRGMQSHILLAACSSKGVAYEDLDTTPHHGHFTKALLSVLRSVGPARLTYKSCMQRLPKIKTFRPQDPVCEGVNVNRMLFNAMVSGADNSFILLEEKQGGIYLQAGAVHGITPGCLFAIHADLILGPTNPPLGNMVIDQVSPFESLLKMADGTSNFTIPKPAYGRQIGAGDEHVLDLYITPEFEKMAPPDPRWKIAFSGGEKDVILRLVDKDLAELIVDVNATGWTTFTFPRLQPAVKNGIATLKRTAPTDFQYVYRVISAAARFVWHLERFPDSRPFQAGVRMEFYKLKQSGQHEGTGAAILDIDGGNLNSGGWAMITADSSDQYGFCIVNSTSRDLYSYLFYFSISTLEISAKFLPVVGNDQVDPSLPKGGSLTLGYGSGGIKPFQFSLGPDEPVDVGVFKLFLSTAPIDLSSVAQEVPFRIETRRLIKENEAKHQFETLQVGIWDAITMELKLVPKPEDMGPEEEPEIPVIFPPQREEDKLILGVESLFPKFTLEKQYTLPNDTKITHGLITDPELGPRLSSRSVSTLLRPVSEVFSAYNTVITEEVTSSGMLDASLAHIGFPPLGSMIHLPLLDDLLALNDVLQKWTTRRVITAKLNFSISLKDFQPDPQFVSDMENALHRSKHWQRLEALRDAIKTWGVVILLGGVIGYSSVETRIDSKAKWPRPSPSEQLESDDPNDWILVKVTRVASILELLDDSLQDRIKQLYAGLIFQSPCVGAHQLFGFDGTVNRGRRIEAIEIGFSDRIERILVRYDDGIVFGPYGVPESPTRSEWFTLEKGEGITDILVWATDSHISSIQLLDSGGRASSIYGATRGITQAPKLLSGNGCFLVGLSGGFDLTRITQIQPIWRGDTHAKGYRSKQTSHVGGNEGVIWSDLKFIDDQFTTRISAISARTTGTGLLAELQNIYTSFGDGLQISQGLPRNGTADGPTVTWELNDQEWITRVRGRHDGKTICELQFFTNQLNSSPAFGQPTGDITFDIEAPKTSEGEDMVLHYMAGKSEEYVNSILFVWAEPAESQDLEAGIIPIAGPPPPEHRLNPLATFYDLCAKSHNRVDIITSFEEYSKAGIITRSTGIKPPLHALIIGANRYEINHNLAGAVQDAFDFKQYLTDDLLVPEEQVMLVPDEGANRSNIIEVLQNLASEDNGIEYNDPIVIYYAGYGSELDSPPDLAQKASSVRCIIPQDVSEADGILPIPEFTIGALVRKIAQVKGNNITVIFDCCFSPGGFRDETPPGARFIDKKYLPSFSEYPDRSIIQDALPGVDITDPFAFGLSLPGVDTHVYLAACGYQEAAFEDRDSLEGYGYFSTALLTLLRSVEPDGLTYKSLMQRLPALKTYIPRFTTLRRLQTPICEGKHADRTLFDAKVKGPRTSFIAITPKQDGFYLEAGLSQGITPGSKYEIHTGDIFGPSDTVIGALEVDWVNSFVAHLKGGNNLDLPPLCYGRQVAYGPDQALAIHFTDSFVQAAEPSEMWSRVLCGREGNLLLRPTIPGLAQVVVSVYGENETMFVLTNQASINYKVKALPPRGKSPIPPTASSVVPVLGALAKWNWYLSYTPTPRPFQRWVDVEFYKLQPTGDLTDEGNAAFIPDGKNLVVGGEVKIVANAKDSYGIRVTNRSS</sequence>
<dbReference type="GO" id="GO:0006915">
    <property type="term" value="P:apoptotic process"/>
    <property type="evidence" value="ECO:0007669"/>
    <property type="project" value="UniProtKB-KW"/>
</dbReference>
<dbReference type="PROSITE" id="PS51752">
    <property type="entry name" value="JACALIN_LECTIN"/>
    <property type="match status" value="1"/>
</dbReference>
<dbReference type="InterPro" id="IPR001229">
    <property type="entry name" value="Jacalin-like_lectin_dom"/>
</dbReference>
<evidence type="ECO:0000256" key="1">
    <source>
        <dbReference type="ARBA" id="ARBA00009005"/>
    </source>
</evidence>
<evidence type="ECO:0000313" key="7">
    <source>
        <dbReference type="Proteomes" id="UP000044841"/>
    </source>
</evidence>
<dbReference type="PANTHER" id="PTHR48104:SF30">
    <property type="entry name" value="METACASPASE-1"/>
    <property type="match status" value="1"/>
</dbReference>
<keyword evidence="3" id="KW-0788">Thiol protease</keyword>
<dbReference type="SUPFAM" id="SSF52129">
    <property type="entry name" value="Caspase-like"/>
    <property type="match status" value="1"/>
</dbReference>
<evidence type="ECO:0000259" key="5">
    <source>
        <dbReference type="PROSITE" id="PS51752"/>
    </source>
</evidence>
<evidence type="ECO:0000256" key="2">
    <source>
        <dbReference type="ARBA" id="ARBA00022703"/>
    </source>
</evidence>
<dbReference type="GO" id="GO:0005737">
    <property type="term" value="C:cytoplasm"/>
    <property type="evidence" value="ECO:0007669"/>
    <property type="project" value="TreeGrafter"/>
</dbReference>
<dbReference type="GO" id="GO:0004197">
    <property type="term" value="F:cysteine-type endopeptidase activity"/>
    <property type="evidence" value="ECO:0007669"/>
    <property type="project" value="InterPro"/>
</dbReference>
<keyword evidence="2" id="KW-0053">Apoptosis</keyword>